<evidence type="ECO:0000313" key="1">
    <source>
        <dbReference type="EMBL" id="PXY32385.1"/>
    </source>
</evidence>
<dbReference type="RefSeq" id="WP_112280415.1">
    <property type="nucleotide sequence ID" value="NZ_MASW01000001.1"/>
</dbReference>
<reference evidence="1 2" key="1">
    <citation type="submission" date="2016-07" db="EMBL/GenBank/DDBJ databases">
        <title>Draft genome sequence of Prauserella muralis DSM 45305, isolated from a mould-covered wall in an indoor environment.</title>
        <authorList>
            <person name="Ruckert C."/>
            <person name="Albersmeier A."/>
            <person name="Jiang C.-L."/>
            <person name="Jiang Y."/>
            <person name="Kalinowski J."/>
            <person name="Schneider O."/>
            <person name="Winkler A."/>
            <person name="Zotchev S.B."/>
        </authorList>
    </citation>
    <scope>NUCLEOTIDE SEQUENCE [LARGE SCALE GENOMIC DNA]</scope>
    <source>
        <strain evidence="1 2">DSM 45305</strain>
    </source>
</reference>
<dbReference type="InterPro" id="IPR017523">
    <property type="entry name" value="Rv3268"/>
</dbReference>
<dbReference type="OrthoDB" id="3396763at2"/>
<dbReference type="SUPFAM" id="SSF56801">
    <property type="entry name" value="Acetyl-CoA synthetase-like"/>
    <property type="match status" value="1"/>
</dbReference>
<accession>A0A2V4BAE4</accession>
<name>A0A2V4BAE4_9PSEU</name>
<sequence length="236" mass="24244">MSLTEQLLRPMLASSAARPLVTHYDDATGSRIELSVATTANWAAKTANWLVEEFDVEPGDEVAVDLPAHWQTAGVLLGAWWCGAHVVADPAGARVAFTGPEGTPGKAEATAIVALDPLGRGLGAPPSGGALDYLSEARLAGDDFSPLLPIDGGTPALLGTTVDDLLATARERATALGIGAGDRVLSTRAWSLPDGVLDALLAPLAAGASLVQVTNADPARLDAHRTTERTTVDLVS</sequence>
<comment type="caution">
    <text evidence="1">The sequence shown here is derived from an EMBL/GenBank/DDBJ whole genome shotgun (WGS) entry which is preliminary data.</text>
</comment>
<organism evidence="1 2">
    <name type="scientific">Prauserella muralis</name>
    <dbReference type="NCBI Taxonomy" id="588067"/>
    <lineage>
        <taxon>Bacteria</taxon>
        <taxon>Bacillati</taxon>
        <taxon>Actinomycetota</taxon>
        <taxon>Actinomycetes</taxon>
        <taxon>Pseudonocardiales</taxon>
        <taxon>Pseudonocardiaceae</taxon>
        <taxon>Prauserella</taxon>
    </lineage>
</organism>
<dbReference type="NCBIfam" id="TIGR03089">
    <property type="entry name" value="TIGR03089 family protein"/>
    <property type="match status" value="1"/>
</dbReference>
<keyword evidence="2" id="KW-1185">Reference proteome</keyword>
<evidence type="ECO:0000313" key="2">
    <source>
        <dbReference type="Proteomes" id="UP000249915"/>
    </source>
</evidence>
<dbReference type="AlphaFoldDB" id="A0A2V4BAE4"/>
<dbReference type="InterPro" id="IPR042099">
    <property type="entry name" value="ANL_N_sf"/>
</dbReference>
<protein>
    <submittedName>
        <fullName evidence="1">TIGR03089 family protein</fullName>
    </submittedName>
</protein>
<proteinExistence type="predicted"/>
<dbReference type="EMBL" id="MASW01000001">
    <property type="protein sequence ID" value="PXY32385.1"/>
    <property type="molecule type" value="Genomic_DNA"/>
</dbReference>
<dbReference type="Gene3D" id="3.40.50.12780">
    <property type="entry name" value="N-terminal domain of ligase-like"/>
    <property type="match status" value="1"/>
</dbReference>
<gene>
    <name evidence="1" type="ORF">BAY60_08955</name>
</gene>
<dbReference type="Proteomes" id="UP000249915">
    <property type="component" value="Unassembled WGS sequence"/>
</dbReference>